<evidence type="ECO:0000256" key="1">
    <source>
        <dbReference type="ARBA" id="ARBA00004141"/>
    </source>
</evidence>
<feature type="transmembrane region" description="Helical" evidence="6">
    <location>
        <begin position="156"/>
        <end position="173"/>
    </location>
</feature>
<keyword evidence="8" id="KW-1185">Reference proteome</keyword>
<evidence type="ECO:0000256" key="6">
    <source>
        <dbReference type="SAM" id="Phobius"/>
    </source>
</evidence>
<keyword evidence="5 6" id="KW-0472">Membrane</keyword>
<evidence type="ECO:0000256" key="3">
    <source>
        <dbReference type="ARBA" id="ARBA00022960"/>
    </source>
</evidence>
<evidence type="ECO:0000313" key="7">
    <source>
        <dbReference type="EMBL" id="MQN00644.1"/>
    </source>
</evidence>
<dbReference type="GO" id="GO:0008360">
    <property type="term" value="P:regulation of cell shape"/>
    <property type="evidence" value="ECO:0007669"/>
    <property type="project" value="UniProtKB-KW"/>
</dbReference>
<comment type="subcellular location">
    <subcellularLocation>
        <location evidence="1">Membrane</location>
        <topology evidence="1">Multi-pass membrane protein</topology>
    </subcellularLocation>
</comment>
<keyword evidence="2 6" id="KW-0812">Transmembrane</keyword>
<reference evidence="7" key="1">
    <citation type="journal article" date="2020" name="Appl. Environ. Microbiol.">
        <title>Medium-Chain Fatty Acid Synthesis by 'Candidatus Weimeria bifida' gen. nov., sp. nov., and 'Candidatus Pseudoramibacter fermentans' sp. nov.</title>
        <authorList>
            <person name="Scarborough M.J."/>
            <person name="Myers K.S."/>
            <person name="Donohue T.J."/>
            <person name="Noguera D.R."/>
        </authorList>
    </citation>
    <scope>NUCLEOTIDE SEQUENCE</scope>
    <source>
        <strain evidence="7">LCO1.1</strain>
    </source>
</reference>
<comment type="caution">
    <text evidence="7">The sequence shown here is derived from an EMBL/GenBank/DDBJ whole genome shotgun (WGS) entry which is preliminary data.</text>
</comment>
<protein>
    <submittedName>
        <fullName evidence="7">Rod shape-determining protein RodA</fullName>
    </submittedName>
</protein>
<sequence>MFRNYRFKNYNFRLVIFIVALTIYGIIIIGSANKSYQNKQIIGMVIGIIVMVAVSMVDYSAFLSMHWLFYILSCLMLLLVFVPGLSHSSKGARRWAKLGPLQFQPSELAKIFIVMFLAWYLMKYQEDLNKKKRLLTTIAFCLVPLGLIVLEPDLSTTIVVFCIIFSMLFYAGLSKKIVGAVLGLIAAGAFGVIFLTLHAGGVLAGYQNDRIAAWLQPDKYPSKSMQQQNSIMAIGSGELFGKGLANTGANSVKNGNYIPEPHTDFIFAVTGEETGFLGTVLMIVLLFLIVFECLRTAKKAKDLAGQLICIGMASTIGFQTFVNICVVTGLMPNTGLTLPFVSYGLTSLVTLYFGMGFVLNVSVQSKKFYADERNFTLDLQ</sequence>
<evidence type="ECO:0000256" key="5">
    <source>
        <dbReference type="ARBA" id="ARBA00023136"/>
    </source>
</evidence>
<feature type="transmembrane region" description="Helical" evidence="6">
    <location>
        <begin position="180"/>
        <end position="206"/>
    </location>
</feature>
<feature type="transmembrane region" description="Helical" evidence="6">
    <location>
        <begin position="134"/>
        <end position="150"/>
    </location>
</feature>
<keyword evidence="4 6" id="KW-1133">Transmembrane helix</keyword>
<dbReference type="InterPro" id="IPR001182">
    <property type="entry name" value="FtsW/RodA"/>
</dbReference>
<proteinExistence type="predicted"/>
<name>A0A6N7IWG5_9FIRM</name>
<dbReference type="GO" id="GO:0005886">
    <property type="term" value="C:plasma membrane"/>
    <property type="evidence" value="ECO:0007669"/>
    <property type="project" value="TreeGrafter"/>
</dbReference>
<feature type="transmembrane region" description="Helical" evidence="6">
    <location>
        <begin position="41"/>
        <end position="60"/>
    </location>
</feature>
<accession>A0A6N7IWG5</accession>
<gene>
    <name evidence="7" type="ORF">FRC54_01405</name>
</gene>
<dbReference type="Proteomes" id="UP000460257">
    <property type="component" value="Unassembled WGS sequence"/>
</dbReference>
<dbReference type="AlphaFoldDB" id="A0A6N7IWG5"/>
<dbReference type="EMBL" id="VOGC01000002">
    <property type="protein sequence ID" value="MQN00644.1"/>
    <property type="molecule type" value="Genomic_DNA"/>
</dbReference>
<feature type="transmembrane region" description="Helical" evidence="6">
    <location>
        <begin position="343"/>
        <end position="363"/>
    </location>
</feature>
<dbReference type="GO" id="GO:0032153">
    <property type="term" value="C:cell division site"/>
    <property type="evidence" value="ECO:0007669"/>
    <property type="project" value="TreeGrafter"/>
</dbReference>
<feature type="transmembrane region" description="Helical" evidence="6">
    <location>
        <begin position="105"/>
        <end position="122"/>
    </location>
</feature>
<dbReference type="GO" id="GO:0015648">
    <property type="term" value="F:lipid-linked peptidoglycan transporter activity"/>
    <property type="evidence" value="ECO:0007669"/>
    <property type="project" value="TreeGrafter"/>
</dbReference>
<feature type="transmembrane region" description="Helical" evidence="6">
    <location>
        <begin position="12"/>
        <end position="29"/>
    </location>
</feature>
<dbReference type="PANTHER" id="PTHR30474">
    <property type="entry name" value="CELL CYCLE PROTEIN"/>
    <property type="match status" value="1"/>
</dbReference>
<organism evidence="7 8">
    <name type="scientific">Candidatus Weimeria bifida</name>
    <dbReference type="NCBI Taxonomy" id="2599074"/>
    <lineage>
        <taxon>Bacteria</taxon>
        <taxon>Bacillati</taxon>
        <taxon>Bacillota</taxon>
        <taxon>Clostridia</taxon>
        <taxon>Lachnospirales</taxon>
        <taxon>Lachnospiraceae</taxon>
        <taxon>Candidatus Weimeria</taxon>
    </lineage>
</organism>
<keyword evidence="3" id="KW-0133">Cell shape</keyword>
<dbReference type="Pfam" id="PF01098">
    <property type="entry name" value="FTSW_RODA_SPOVE"/>
    <property type="match status" value="1"/>
</dbReference>
<feature type="transmembrane region" description="Helical" evidence="6">
    <location>
        <begin position="307"/>
        <end position="331"/>
    </location>
</feature>
<evidence type="ECO:0000256" key="4">
    <source>
        <dbReference type="ARBA" id="ARBA00022989"/>
    </source>
</evidence>
<feature type="transmembrane region" description="Helical" evidence="6">
    <location>
        <begin position="275"/>
        <end position="295"/>
    </location>
</feature>
<feature type="transmembrane region" description="Helical" evidence="6">
    <location>
        <begin position="67"/>
        <end position="85"/>
    </location>
</feature>
<evidence type="ECO:0000313" key="8">
    <source>
        <dbReference type="Proteomes" id="UP000460257"/>
    </source>
</evidence>
<dbReference type="GO" id="GO:0051301">
    <property type="term" value="P:cell division"/>
    <property type="evidence" value="ECO:0007669"/>
    <property type="project" value="InterPro"/>
</dbReference>
<evidence type="ECO:0000256" key="2">
    <source>
        <dbReference type="ARBA" id="ARBA00022692"/>
    </source>
</evidence>